<dbReference type="GO" id="GO:0000124">
    <property type="term" value="C:SAGA complex"/>
    <property type="evidence" value="ECO:0007669"/>
    <property type="project" value="TreeGrafter"/>
</dbReference>
<dbReference type="InterPro" id="IPR051431">
    <property type="entry name" value="TFIID_subunit_9"/>
</dbReference>
<keyword evidence="5" id="KW-0539">Nucleus</keyword>
<dbReference type="CDD" id="cd07979">
    <property type="entry name" value="HFD_TAF9"/>
    <property type="match status" value="1"/>
</dbReference>
<dbReference type="GO" id="GO:0005669">
    <property type="term" value="C:transcription factor TFIID complex"/>
    <property type="evidence" value="ECO:0007669"/>
    <property type="project" value="TreeGrafter"/>
</dbReference>
<evidence type="ECO:0000313" key="7">
    <source>
        <dbReference type="Proteomes" id="UP000801492"/>
    </source>
</evidence>
<dbReference type="PANTHER" id="PTHR48068:SF4">
    <property type="entry name" value="TATA-BOX BINDING PROTEIN ASSOCIATED FACTOR 9"/>
    <property type="match status" value="1"/>
</dbReference>
<dbReference type="AlphaFoldDB" id="A0A8K0GL80"/>
<dbReference type="InterPro" id="IPR003162">
    <property type="entry name" value="TFIID-31"/>
</dbReference>
<comment type="subcellular location">
    <subcellularLocation>
        <location evidence="1">Nucleus</location>
    </subcellularLocation>
</comment>
<dbReference type="Gene3D" id="1.10.20.10">
    <property type="entry name" value="Histone, subunit A"/>
    <property type="match status" value="1"/>
</dbReference>
<dbReference type="GO" id="GO:0016251">
    <property type="term" value="F:RNA polymerase II general transcription initiation factor activity"/>
    <property type="evidence" value="ECO:0007669"/>
    <property type="project" value="TreeGrafter"/>
</dbReference>
<dbReference type="SUPFAM" id="SSF47113">
    <property type="entry name" value="Histone-fold"/>
    <property type="match status" value="1"/>
</dbReference>
<dbReference type="Pfam" id="PF02291">
    <property type="entry name" value="TFIID-31kDa"/>
    <property type="match status" value="1"/>
</dbReference>
<keyword evidence="4" id="KW-0804">Transcription</keyword>
<proteinExistence type="inferred from homology"/>
<evidence type="ECO:0000313" key="6">
    <source>
        <dbReference type="EMBL" id="KAF2905727.1"/>
    </source>
</evidence>
<keyword evidence="7" id="KW-1185">Reference proteome</keyword>
<dbReference type="Proteomes" id="UP000801492">
    <property type="component" value="Unassembled WGS sequence"/>
</dbReference>
<dbReference type="GO" id="GO:0051123">
    <property type="term" value="P:RNA polymerase II preinitiation complex assembly"/>
    <property type="evidence" value="ECO:0007669"/>
    <property type="project" value="TreeGrafter"/>
</dbReference>
<dbReference type="EMBL" id="VTPC01000450">
    <property type="protein sequence ID" value="KAF2905727.1"/>
    <property type="molecule type" value="Genomic_DNA"/>
</dbReference>
<gene>
    <name evidence="6" type="ORF">ILUMI_00440</name>
</gene>
<evidence type="ECO:0000256" key="4">
    <source>
        <dbReference type="ARBA" id="ARBA00023163"/>
    </source>
</evidence>
<sequence length="228" mass="26064">MQQSKENISTGKSRCEEDAVTHEQIRKILEEAGIQNYDPQVVTHLADYMTNYTTDILNHAITFATHAERETVNETDVKLALEMVEKKSPSKRLSQKELIELAREHNQTQLPECSFIKRLPLPNEGSILTNCNYKLKSAAPQYPLYSSIPLMDMTNRQNQIVTLNTTKYHTRSIPTVIRTSSGTMSVNVPLNLTPQRIILKPQTPIPSNIISQNKIEHVRKRKLEETKK</sequence>
<keyword evidence="3" id="KW-0805">Transcription regulation</keyword>
<dbReference type="GO" id="GO:0046982">
    <property type="term" value="F:protein heterodimerization activity"/>
    <property type="evidence" value="ECO:0007669"/>
    <property type="project" value="InterPro"/>
</dbReference>
<name>A0A8K0GL80_IGNLU</name>
<evidence type="ECO:0000256" key="2">
    <source>
        <dbReference type="ARBA" id="ARBA00007646"/>
    </source>
</evidence>
<dbReference type="GO" id="GO:0003713">
    <property type="term" value="F:transcription coactivator activity"/>
    <property type="evidence" value="ECO:0007669"/>
    <property type="project" value="TreeGrafter"/>
</dbReference>
<evidence type="ECO:0000256" key="3">
    <source>
        <dbReference type="ARBA" id="ARBA00023015"/>
    </source>
</evidence>
<dbReference type="OrthoDB" id="341924at2759"/>
<accession>A0A8K0GL80</accession>
<evidence type="ECO:0000256" key="5">
    <source>
        <dbReference type="ARBA" id="ARBA00023242"/>
    </source>
</evidence>
<dbReference type="InterPro" id="IPR009072">
    <property type="entry name" value="Histone-fold"/>
</dbReference>
<reference evidence="6" key="1">
    <citation type="submission" date="2019-08" db="EMBL/GenBank/DDBJ databases">
        <title>The genome of the North American firefly Photinus pyralis.</title>
        <authorList>
            <consortium name="Photinus pyralis genome working group"/>
            <person name="Fallon T.R."/>
            <person name="Sander Lower S.E."/>
            <person name="Weng J.-K."/>
        </authorList>
    </citation>
    <scope>NUCLEOTIDE SEQUENCE</scope>
    <source>
        <strain evidence="6">TRF0915ILg1</strain>
        <tissue evidence="6">Whole body</tissue>
    </source>
</reference>
<dbReference type="PANTHER" id="PTHR48068">
    <property type="entry name" value="TAF9 RNA POLYMERASE II, TATA BOX-BINDING PROTEIN (TBP)-ASSOCIATED FACTOR"/>
    <property type="match status" value="1"/>
</dbReference>
<comment type="similarity">
    <text evidence="2">Belongs to the TAF9 family.</text>
</comment>
<protein>
    <recommendedName>
        <fullName evidence="8">Transcription initiation factor TFIID subunit 9B</fullName>
    </recommendedName>
</protein>
<organism evidence="6 7">
    <name type="scientific">Ignelater luminosus</name>
    <name type="common">Cucubano</name>
    <name type="synonym">Pyrophorus luminosus</name>
    <dbReference type="NCBI Taxonomy" id="2038154"/>
    <lineage>
        <taxon>Eukaryota</taxon>
        <taxon>Metazoa</taxon>
        <taxon>Ecdysozoa</taxon>
        <taxon>Arthropoda</taxon>
        <taxon>Hexapoda</taxon>
        <taxon>Insecta</taxon>
        <taxon>Pterygota</taxon>
        <taxon>Neoptera</taxon>
        <taxon>Endopterygota</taxon>
        <taxon>Coleoptera</taxon>
        <taxon>Polyphaga</taxon>
        <taxon>Elateriformia</taxon>
        <taxon>Elateroidea</taxon>
        <taxon>Elateridae</taxon>
        <taxon>Agrypninae</taxon>
        <taxon>Pyrophorini</taxon>
        <taxon>Ignelater</taxon>
    </lineage>
</organism>
<evidence type="ECO:0008006" key="8">
    <source>
        <dbReference type="Google" id="ProtNLM"/>
    </source>
</evidence>
<comment type="caution">
    <text evidence="6">The sequence shown here is derived from an EMBL/GenBank/DDBJ whole genome shotgun (WGS) entry which is preliminary data.</text>
</comment>
<evidence type="ECO:0000256" key="1">
    <source>
        <dbReference type="ARBA" id="ARBA00004123"/>
    </source>
</evidence>